<dbReference type="AlphaFoldDB" id="A0A7I8VV09"/>
<dbReference type="GO" id="GO:0008270">
    <property type="term" value="F:zinc ion binding"/>
    <property type="evidence" value="ECO:0007669"/>
    <property type="project" value="UniProtKB-KW"/>
</dbReference>
<proteinExistence type="predicted"/>
<feature type="domain" description="B box-type" evidence="2">
    <location>
        <begin position="37"/>
        <end position="88"/>
    </location>
</feature>
<dbReference type="Proteomes" id="UP000549394">
    <property type="component" value="Unassembled WGS sequence"/>
</dbReference>
<keyword evidence="1" id="KW-0479">Metal-binding</keyword>
<dbReference type="InterPro" id="IPR011042">
    <property type="entry name" value="6-blade_b-propeller_TolB-like"/>
</dbReference>
<dbReference type="PANTHER" id="PTHR25462">
    <property type="entry name" value="BONUS, ISOFORM C-RELATED"/>
    <property type="match status" value="1"/>
</dbReference>
<evidence type="ECO:0000256" key="1">
    <source>
        <dbReference type="PROSITE-ProRule" id="PRU00024"/>
    </source>
</evidence>
<dbReference type="SMART" id="SM00336">
    <property type="entry name" value="BBOX"/>
    <property type="match status" value="2"/>
</dbReference>
<dbReference type="EMBL" id="CAJFCJ010000010">
    <property type="protein sequence ID" value="CAD5119548.1"/>
    <property type="molecule type" value="Genomic_DNA"/>
</dbReference>
<dbReference type="PROSITE" id="PS50119">
    <property type="entry name" value="ZF_BBOX"/>
    <property type="match status" value="2"/>
</dbReference>
<dbReference type="OrthoDB" id="6124404at2759"/>
<comment type="caution">
    <text evidence="3">The sequence shown here is derived from an EMBL/GenBank/DDBJ whole genome shotgun (WGS) entry which is preliminary data.</text>
</comment>
<accession>A0A7I8VV09</accession>
<feature type="domain" description="B box-type" evidence="2">
    <location>
        <begin position="103"/>
        <end position="147"/>
    </location>
</feature>
<dbReference type="SUPFAM" id="SSF101898">
    <property type="entry name" value="NHL repeat"/>
    <property type="match status" value="1"/>
</dbReference>
<organism evidence="3 4">
    <name type="scientific">Dimorphilus gyrociliatus</name>
    <dbReference type="NCBI Taxonomy" id="2664684"/>
    <lineage>
        <taxon>Eukaryota</taxon>
        <taxon>Metazoa</taxon>
        <taxon>Spiralia</taxon>
        <taxon>Lophotrochozoa</taxon>
        <taxon>Annelida</taxon>
        <taxon>Polychaeta</taxon>
        <taxon>Polychaeta incertae sedis</taxon>
        <taxon>Dinophilidae</taxon>
        <taxon>Dimorphilus</taxon>
    </lineage>
</organism>
<sequence length="636" mass="72296">MAEAALEFHLSSDEIGSLSDLSVDEDESAAVLPHLSRPEKICSNKDITQESHGKVEKYCSKCDQFLCLNCVKAHHLTKLTRNHFLIDYKGSSKSKSEKPLSNSKRECCSKHNNTIIKWWCFQCNSAICDECLKSTGFNHMSHNVADIEDAAHLHIERQSELTSELTKKLAECNGHIHVASQLQAVLENNAIEVGHQIETLTTTLHNQIEAQKQRLLHKIHTTRQQNVMALQRHLSNLGSFQKNLLYVYRKHCDSFDNHNTNSEILNFGVELKNILEYDTKFDYETNVITLKPATFEGGPSNLIGSLHIQNSPLLSSDTNESHLSRSFPRSYLEIGLNKSKKKSSVELPLSMSLSSSFRRHSLFKRNVCLKPIFQFDIYDSLQLTCLLLYDKHQIFLTGRKGDIGIMQIYEKQGKYLKTILDSGDAFQMAGNRKNSKIFITEPDKRILTKMRSKDFNVKTLVTNKRVLGVTVNSEADVIFSDAETRCIYKCSNNGQNIKLLIKSEGINHSFKKPVYLTTDTMDNIYITDIETNHVICFRQNAEMLFKYGGPKHLNKPGQVCIDKDGFVLVADENNDRIVLLDDQGKFVKVLLDSKNDLCKPVCLALDFIKQPRLFVGESCGVVKVFKYLTNEDKENQ</sequence>
<dbReference type="InterPro" id="IPR047153">
    <property type="entry name" value="TRIM45/56/19-like"/>
</dbReference>
<dbReference type="GO" id="GO:0061630">
    <property type="term" value="F:ubiquitin protein ligase activity"/>
    <property type="evidence" value="ECO:0007669"/>
    <property type="project" value="TreeGrafter"/>
</dbReference>
<keyword evidence="4" id="KW-1185">Reference proteome</keyword>
<evidence type="ECO:0000313" key="4">
    <source>
        <dbReference type="Proteomes" id="UP000549394"/>
    </source>
</evidence>
<dbReference type="InterPro" id="IPR000315">
    <property type="entry name" value="Znf_B-box"/>
</dbReference>
<protein>
    <submittedName>
        <fullName evidence="3">DgyrCDS8148</fullName>
    </submittedName>
</protein>
<dbReference type="SUPFAM" id="SSF57845">
    <property type="entry name" value="B-box zinc-binding domain"/>
    <property type="match status" value="1"/>
</dbReference>
<dbReference type="Gene3D" id="2.120.10.30">
    <property type="entry name" value="TolB, C-terminal domain"/>
    <property type="match status" value="1"/>
</dbReference>
<name>A0A7I8VV09_9ANNE</name>
<evidence type="ECO:0000259" key="2">
    <source>
        <dbReference type="PROSITE" id="PS50119"/>
    </source>
</evidence>
<dbReference type="Gene3D" id="3.30.160.60">
    <property type="entry name" value="Classic Zinc Finger"/>
    <property type="match status" value="1"/>
</dbReference>
<reference evidence="3 4" key="1">
    <citation type="submission" date="2020-08" db="EMBL/GenBank/DDBJ databases">
        <authorList>
            <person name="Hejnol A."/>
        </authorList>
    </citation>
    <scope>NUCLEOTIDE SEQUENCE [LARGE SCALE GENOMIC DNA]</scope>
</reference>
<gene>
    <name evidence="3" type="ORF">DGYR_LOCUS7772</name>
</gene>
<dbReference type="PANTHER" id="PTHR25462:SF291">
    <property type="entry name" value="E3 UBIQUITIN-PROTEIN LIGASE TRIM45"/>
    <property type="match status" value="1"/>
</dbReference>
<keyword evidence="1" id="KW-0863">Zinc-finger</keyword>
<evidence type="ECO:0000313" key="3">
    <source>
        <dbReference type="EMBL" id="CAD5119548.1"/>
    </source>
</evidence>
<keyword evidence="1" id="KW-0862">Zinc</keyword>